<evidence type="ECO:0000259" key="4">
    <source>
        <dbReference type="Pfam" id="PF00205"/>
    </source>
</evidence>
<dbReference type="InterPro" id="IPR012000">
    <property type="entry name" value="Thiamin_PyroP_enz_cen_dom"/>
</dbReference>
<dbReference type="GO" id="GO:0050660">
    <property type="term" value="F:flavin adenine dinucleotide binding"/>
    <property type="evidence" value="ECO:0007669"/>
    <property type="project" value="TreeGrafter"/>
</dbReference>
<dbReference type="GO" id="GO:0000287">
    <property type="term" value="F:magnesium ion binding"/>
    <property type="evidence" value="ECO:0007669"/>
    <property type="project" value="InterPro"/>
</dbReference>
<evidence type="ECO:0000313" key="7">
    <source>
        <dbReference type="EMBL" id="KGI77444.1"/>
    </source>
</evidence>
<evidence type="ECO:0000313" key="9">
    <source>
        <dbReference type="Proteomes" id="UP000029708"/>
    </source>
</evidence>
<dbReference type="Proteomes" id="UP000560000">
    <property type="component" value="Unassembled WGS sequence"/>
</dbReference>
<dbReference type="GO" id="GO:0030976">
    <property type="term" value="F:thiamine pyrophosphate binding"/>
    <property type="evidence" value="ECO:0007669"/>
    <property type="project" value="InterPro"/>
</dbReference>
<dbReference type="RefSeq" id="WP_043101089.1">
    <property type="nucleotide sequence ID" value="NZ_JACHET010000001.1"/>
</dbReference>
<dbReference type="PANTHER" id="PTHR18968">
    <property type="entry name" value="THIAMINE PYROPHOSPHATE ENZYMES"/>
    <property type="match status" value="1"/>
</dbReference>
<feature type="domain" description="Thiamine pyrophosphate enzyme N-terminal TPP-binding" evidence="6">
    <location>
        <begin position="1"/>
        <end position="116"/>
    </location>
</feature>
<dbReference type="Gene3D" id="3.40.50.1220">
    <property type="entry name" value="TPP-binding domain"/>
    <property type="match status" value="1"/>
</dbReference>
<feature type="domain" description="Thiamine pyrophosphate enzyme central" evidence="4">
    <location>
        <begin position="189"/>
        <end position="320"/>
    </location>
</feature>
<dbReference type="Pfam" id="PF00205">
    <property type="entry name" value="TPP_enzyme_M"/>
    <property type="match status" value="1"/>
</dbReference>
<proteinExistence type="inferred from homology"/>
<organism evidence="7 9">
    <name type="scientific">Oleiagrimonas soli</name>
    <dbReference type="NCBI Taxonomy" id="1543381"/>
    <lineage>
        <taxon>Bacteria</taxon>
        <taxon>Pseudomonadati</taxon>
        <taxon>Pseudomonadota</taxon>
        <taxon>Gammaproteobacteria</taxon>
        <taxon>Lysobacterales</taxon>
        <taxon>Rhodanobacteraceae</taxon>
        <taxon>Oleiagrimonas</taxon>
    </lineage>
</organism>
<evidence type="ECO:0000256" key="3">
    <source>
        <dbReference type="RuleBase" id="RU362132"/>
    </source>
</evidence>
<evidence type="ECO:0000256" key="1">
    <source>
        <dbReference type="ARBA" id="ARBA00007812"/>
    </source>
</evidence>
<evidence type="ECO:0000259" key="5">
    <source>
        <dbReference type="Pfam" id="PF02775"/>
    </source>
</evidence>
<dbReference type="STRING" id="1543381.LF63_0108790"/>
<evidence type="ECO:0000256" key="2">
    <source>
        <dbReference type="ARBA" id="ARBA00023052"/>
    </source>
</evidence>
<protein>
    <submittedName>
        <fullName evidence="7 8">Acetolactate synthase</fullName>
        <ecNumber evidence="8">2.2.1.6</ecNumber>
    </submittedName>
</protein>
<dbReference type="Pfam" id="PF02775">
    <property type="entry name" value="TPP_enzyme_C"/>
    <property type="match status" value="1"/>
</dbReference>
<dbReference type="EMBL" id="JROI01000011">
    <property type="protein sequence ID" value="KGI77444.1"/>
    <property type="molecule type" value="Genomic_DNA"/>
</dbReference>
<comment type="similarity">
    <text evidence="1 3">Belongs to the TPP enzyme family.</text>
</comment>
<dbReference type="Pfam" id="PF02776">
    <property type="entry name" value="TPP_enzyme_N"/>
    <property type="match status" value="1"/>
</dbReference>
<name>A0A099CUJ0_9GAMM</name>
<feature type="domain" description="Thiamine pyrophosphate enzyme TPP-binding" evidence="5">
    <location>
        <begin position="379"/>
        <end position="524"/>
    </location>
</feature>
<dbReference type="PANTHER" id="PTHR18968:SF129">
    <property type="entry name" value="ACETOLACTATE SYNTHASE"/>
    <property type="match status" value="1"/>
</dbReference>
<comment type="caution">
    <text evidence="7">The sequence shown here is derived from an EMBL/GenBank/DDBJ whole genome shotgun (WGS) entry which is preliminary data.</text>
</comment>
<dbReference type="Proteomes" id="UP000029708">
    <property type="component" value="Unassembled WGS sequence"/>
</dbReference>
<dbReference type="GO" id="GO:0005948">
    <property type="term" value="C:acetolactate synthase complex"/>
    <property type="evidence" value="ECO:0007669"/>
    <property type="project" value="TreeGrafter"/>
</dbReference>
<dbReference type="InterPro" id="IPR000399">
    <property type="entry name" value="TPP-bd_CS"/>
</dbReference>
<dbReference type="GO" id="GO:0003984">
    <property type="term" value="F:acetolactate synthase activity"/>
    <property type="evidence" value="ECO:0007669"/>
    <property type="project" value="UniProtKB-EC"/>
</dbReference>
<dbReference type="NCBIfam" id="NF006187">
    <property type="entry name" value="PRK08322.1"/>
    <property type="match status" value="1"/>
</dbReference>
<dbReference type="GO" id="GO:0009097">
    <property type="term" value="P:isoleucine biosynthetic process"/>
    <property type="evidence" value="ECO:0007669"/>
    <property type="project" value="TreeGrafter"/>
</dbReference>
<dbReference type="EC" id="2.2.1.6" evidence="8"/>
<dbReference type="HOGENOM" id="CLU_013748_3_2_6"/>
<dbReference type="FunFam" id="3.40.50.970:FF:000007">
    <property type="entry name" value="Acetolactate synthase"/>
    <property type="match status" value="1"/>
</dbReference>
<dbReference type="CDD" id="cd02010">
    <property type="entry name" value="TPP_ALS"/>
    <property type="match status" value="1"/>
</dbReference>
<dbReference type="InterPro" id="IPR029061">
    <property type="entry name" value="THDP-binding"/>
</dbReference>
<dbReference type="SUPFAM" id="SSF52518">
    <property type="entry name" value="Thiamin diphosphate-binding fold (THDP-binding)"/>
    <property type="match status" value="2"/>
</dbReference>
<reference evidence="8 10" key="2">
    <citation type="submission" date="2020-08" db="EMBL/GenBank/DDBJ databases">
        <title>Genomic Encyclopedia of Type Strains, Phase IV (KMG-IV): sequencing the most valuable type-strain genomes for metagenomic binning, comparative biology and taxonomic classification.</title>
        <authorList>
            <person name="Goeker M."/>
        </authorList>
    </citation>
    <scope>NUCLEOTIDE SEQUENCE [LARGE SCALE GENOMIC DNA]</scope>
    <source>
        <strain evidence="8 10">DSM 107085</strain>
    </source>
</reference>
<accession>A0A099CUJ0</accession>
<keyword evidence="8" id="KW-0808">Transferase</keyword>
<dbReference type="Gene3D" id="3.40.50.970">
    <property type="match status" value="2"/>
</dbReference>
<dbReference type="InterPro" id="IPR011766">
    <property type="entry name" value="TPP_enzyme_TPP-bd"/>
</dbReference>
<dbReference type="GO" id="GO:0009099">
    <property type="term" value="P:L-valine biosynthetic process"/>
    <property type="evidence" value="ECO:0007669"/>
    <property type="project" value="TreeGrafter"/>
</dbReference>
<sequence length="549" mass="60649">MKASDLFVKALEAEGVQCIFGVPGEENLDIVESLRDSSIRLVVTRHEQAAGFMAATYGRLTGQAGVAMSTLGPGATNLVTAAAYAQLGAMPMLMLTGQKPIRLHKQGMFQLVDVVDMMHPLTKYTTQIVSGQTIPARIREAFRQAEEERPGAVHLELPEDVARDDVDDPILLPTEYARRPSADEAALVQAAEAITQARHPVLMIGAGGNRQRTAKALRAFVDKLSIPFFTTQMGKGVVDEEHPLWLGNAALSDGDFVHRAIDAADTIINVGHDVVEKPPFFMRRGKRTVIHINFSSAEVDAVYFPQIEVVGDIAHTVERLTEALEPQKRWDFSFFDTVRDAFNKQLVEHRDDDRFPVHPVRIVDDVRKVMPDDGIICLDNGMYKIWFARYYRARQSNTILLDNALASMGAGLPSAMAAKMVHPDRRVMAICGDGGFMMNAQELETAVRLKLDLVILILQDNGFGMIRWKQADMGFDEYGMEFGNPDFVAFAEAHGAKGHRPASADAFAPTLERAFREGGVHVVDLAIDYSVNHAVLDEEIKKRSAKLKA</sequence>
<evidence type="ECO:0000313" key="8">
    <source>
        <dbReference type="EMBL" id="MBB6183111.1"/>
    </source>
</evidence>
<dbReference type="InterPro" id="IPR012001">
    <property type="entry name" value="Thiamin_PyroP_enz_TPP-bd_dom"/>
</dbReference>
<reference evidence="7 9" key="1">
    <citation type="submission" date="2014-09" db="EMBL/GenBank/DDBJ databases">
        <title>Xanthomonadaceae 3.5X direct submission.</title>
        <authorList>
            <person name="Fang T."/>
            <person name="Wang H."/>
        </authorList>
    </citation>
    <scope>NUCLEOTIDE SEQUENCE [LARGE SCALE GENOMIC DNA]</scope>
    <source>
        <strain evidence="7 9">3.5X</strain>
    </source>
</reference>
<dbReference type="SUPFAM" id="SSF52467">
    <property type="entry name" value="DHS-like NAD/FAD-binding domain"/>
    <property type="match status" value="1"/>
</dbReference>
<dbReference type="InterPro" id="IPR029035">
    <property type="entry name" value="DHS-like_NAD/FAD-binding_dom"/>
</dbReference>
<dbReference type="PROSITE" id="PS00187">
    <property type="entry name" value="TPP_ENZYMES"/>
    <property type="match status" value="1"/>
</dbReference>
<dbReference type="EMBL" id="JACHET010000001">
    <property type="protein sequence ID" value="MBB6183111.1"/>
    <property type="molecule type" value="Genomic_DNA"/>
</dbReference>
<gene>
    <name evidence="8" type="ORF">HNQ86_000456</name>
    <name evidence="7" type="ORF">LF63_0108790</name>
</gene>
<keyword evidence="2 3" id="KW-0786">Thiamine pyrophosphate</keyword>
<dbReference type="CDD" id="cd07035">
    <property type="entry name" value="TPP_PYR_POX_like"/>
    <property type="match status" value="1"/>
</dbReference>
<dbReference type="InterPro" id="IPR045229">
    <property type="entry name" value="TPP_enz"/>
</dbReference>
<dbReference type="AlphaFoldDB" id="A0A099CUJ0"/>
<dbReference type="OrthoDB" id="9785953at2"/>
<evidence type="ECO:0000313" key="10">
    <source>
        <dbReference type="Proteomes" id="UP000560000"/>
    </source>
</evidence>
<keyword evidence="9" id="KW-1185">Reference proteome</keyword>
<evidence type="ECO:0000259" key="6">
    <source>
        <dbReference type="Pfam" id="PF02776"/>
    </source>
</evidence>